<evidence type="ECO:0000256" key="1">
    <source>
        <dbReference type="ARBA" id="ARBA00022801"/>
    </source>
</evidence>
<dbReference type="GO" id="GO:0016787">
    <property type="term" value="F:hydrolase activity"/>
    <property type="evidence" value="ECO:0007669"/>
    <property type="project" value="UniProtKB-KW"/>
</dbReference>
<accession>A0A502KSV7</accession>
<proteinExistence type="predicted"/>
<dbReference type="Proteomes" id="UP000315303">
    <property type="component" value="Unassembled WGS sequence"/>
</dbReference>
<dbReference type="AlphaFoldDB" id="A0A502KSV7"/>
<comment type="caution">
    <text evidence="3">The sequence shown here is derived from an EMBL/GenBank/DDBJ whole genome shotgun (WGS) entry which is preliminary data.</text>
</comment>
<dbReference type="OrthoDB" id="9806180at2"/>
<gene>
    <name evidence="3" type="ORF">EPA86_10860</name>
</gene>
<dbReference type="InterPro" id="IPR029058">
    <property type="entry name" value="AB_hydrolase_fold"/>
</dbReference>
<organism evidence="3 4">
    <name type="scientific">Litorilituus lipolyticus</name>
    <dbReference type="NCBI Taxonomy" id="2491017"/>
    <lineage>
        <taxon>Bacteria</taxon>
        <taxon>Pseudomonadati</taxon>
        <taxon>Pseudomonadota</taxon>
        <taxon>Gammaproteobacteria</taxon>
        <taxon>Alteromonadales</taxon>
        <taxon>Colwelliaceae</taxon>
        <taxon>Litorilituus</taxon>
    </lineage>
</organism>
<dbReference type="Gene3D" id="3.40.50.1820">
    <property type="entry name" value="alpha/beta hydrolase"/>
    <property type="match status" value="1"/>
</dbReference>
<evidence type="ECO:0000259" key="2">
    <source>
        <dbReference type="Pfam" id="PF07859"/>
    </source>
</evidence>
<evidence type="ECO:0000313" key="3">
    <source>
        <dbReference type="EMBL" id="TPH14596.1"/>
    </source>
</evidence>
<dbReference type="InterPro" id="IPR013094">
    <property type="entry name" value="AB_hydrolase_3"/>
</dbReference>
<dbReference type="Pfam" id="PF07859">
    <property type="entry name" value="Abhydrolase_3"/>
    <property type="match status" value="1"/>
</dbReference>
<dbReference type="RefSeq" id="WP_140603480.1">
    <property type="nucleotide sequence ID" value="NZ_SAWY01000021.1"/>
</dbReference>
<protein>
    <submittedName>
        <fullName evidence="3">Alpha/beta hydrolase</fullName>
    </submittedName>
</protein>
<sequence>MRGIVSNKLTDFLYQVADSASTAIAQGVELTPQLVRANLDKLSALIGEGPALKYVKKTSLSTPENTEIKVNIYSPAPKETLPVVLHFHGGGHMAGSIALYDSISRKIAKAGHCIVIAVEYRLAPEHLYPKGIDDCQYISANYQQLLSELAFNEQLIIVGDSAGGAICTTLASNNRHSNTININKQILIYPSVDYTMSCKSVEENGSGFLLEKSKIQWYFNHYFQESQSREAASPLFMPIDKHLPKTLIFTAGCDPLRDEGVVYKYALIAEGVCVEHHQFDDMIHAYMLLDALVQDECEKTYQLIGEFIKK</sequence>
<dbReference type="SUPFAM" id="SSF53474">
    <property type="entry name" value="alpha/beta-Hydrolases"/>
    <property type="match status" value="1"/>
</dbReference>
<name>A0A502KSV7_9GAMM</name>
<keyword evidence="1 3" id="KW-0378">Hydrolase</keyword>
<dbReference type="PANTHER" id="PTHR48081:SF8">
    <property type="entry name" value="ALPHA_BETA HYDROLASE FOLD-3 DOMAIN-CONTAINING PROTEIN-RELATED"/>
    <property type="match status" value="1"/>
</dbReference>
<dbReference type="EMBL" id="SAWY01000021">
    <property type="protein sequence ID" value="TPH14596.1"/>
    <property type="molecule type" value="Genomic_DNA"/>
</dbReference>
<dbReference type="InterPro" id="IPR050300">
    <property type="entry name" value="GDXG_lipolytic_enzyme"/>
</dbReference>
<reference evidence="3 4" key="1">
    <citation type="submission" date="2019-01" db="EMBL/GenBank/DDBJ databases">
        <title>Litorilituus lipolytica sp. nov., isolated from intertidal sand of the Yellow Sea in China.</title>
        <authorList>
            <person name="Liu A."/>
        </authorList>
    </citation>
    <scope>NUCLEOTIDE SEQUENCE [LARGE SCALE GENOMIC DNA]</scope>
    <source>
        <strain evidence="3 4">RZ04</strain>
    </source>
</reference>
<keyword evidence="4" id="KW-1185">Reference proteome</keyword>
<dbReference type="PANTHER" id="PTHR48081">
    <property type="entry name" value="AB HYDROLASE SUPERFAMILY PROTEIN C4A8.06C"/>
    <property type="match status" value="1"/>
</dbReference>
<feature type="domain" description="Alpha/beta hydrolase fold-3" evidence="2">
    <location>
        <begin position="84"/>
        <end position="287"/>
    </location>
</feature>
<evidence type="ECO:0000313" key="4">
    <source>
        <dbReference type="Proteomes" id="UP000315303"/>
    </source>
</evidence>